<dbReference type="SUPFAM" id="SSF51004">
    <property type="entry name" value="C-terminal (heme d1) domain of cytochrome cd1-nitrite reductase"/>
    <property type="match status" value="1"/>
</dbReference>
<dbReference type="Gene3D" id="2.130.10.10">
    <property type="entry name" value="YVTN repeat-like/Quinoprotein amine dehydrogenase"/>
    <property type="match status" value="1"/>
</dbReference>
<reference evidence="5" key="1">
    <citation type="journal article" date="2019" name="Int. J. Syst. Evol. Microbiol.">
        <title>The Global Catalogue of Microorganisms (GCM) 10K type strain sequencing project: providing services to taxonomists for standard genome sequencing and annotation.</title>
        <authorList>
            <consortium name="The Broad Institute Genomics Platform"/>
            <consortium name="The Broad Institute Genome Sequencing Center for Infectious Disease"/>
            <person name="Wu L."/>
            <person name="Ma J."/>
        </authorList>
    </citation>
    <scope>NUCLEOTIDE SEQUENCE [LARGE SCALE GENOMIC DNA]</scope>
    <source>
        <strain evidence="5">CECT 8289</strain>
    </source>
</reference>
<evidence type="ECO:0000313" key="4">
    <source>
        <dbReference type="EMBL" id="MFC4262260.1"/>
    </source>
</evidence>
<dbReference type="EMBL" id="JBHSCZ010000001">
    <property type="protein sequence ID" value="MFC4262260.1"/>
    <property type="molecule type" value="Genomic_DNA"/>
</dbReference>
<evidence type="ECO:0000256" key="3">
    <source>
        <dbReference type="SAM" id="SignalP"/>
    </source>
</evidence>
<organism evidence="4 5">
    <name type="scientific">Ferruginibacter yonginensis</name>
    <dbReference type="NCBI Taxonomy" id="1310416"/>
    <lineage>
        <taxon>Bacteria</taxon>
        <taxon>Pseudomonadati</taxon>
        <taxon>Bacteroidota</taxon>
        <taxon>Chitinophagia</taxon>
        <taxon>Chitinophagales</taxon>
        <taxon>Chitinophagaceae</taxon>
        <taxon>Ferruginibacter</taxon>
    </lineage>
</organism>
<dbReference type="PANTHER" id="PTHR30344">
    <property type="entry name" value="6-PHOSPHOGLUCONOLACTONASE-RELATED"/>
    <property type="match status" value="1"/>
</dbReference>
<keyword evidence="5" id="KW-1185">Reference proteome</keyword>
<gene>
    <name evidence="4" type="ORF">ACFOWM_05200</name>
</gene>
<dbReference type="PANTHER" id="PTHR30344:SF1">
    <property type="entry name" value="6-PHOSPHOGLUCONOLACTONASE"/>
    <property type="match status" value="1"/>
</dbReference>
<feature type="signal peptide" evidence="3">
    <location>
        <begin position="1"/>
        <end position="16"/>
    </location>
</feature>
<sequence>MKLICFLLLISYTATAQKNFLIIGTYTSGKSEGIYVYEFDSKTADFKKVSSIASPNPSYLSISNDQKKVYAVYEEGNNNNVGGSVAAYQFNKTNGTLQLLSKQLTGSDHPCYVAVDKTGKWVTAGNYTGGSISVMPVDANGMLGKATVTQHFGSSVNAQRQDKPHVHCTYFSKDGKYLLVPDLGIDKVMIYRFNKKNGTLTPAPQPFATAIPGAGPRHIIIAPNNKFAYLMQELSGVVTAYKYNDGRLTNIQNISAAPQGFTGYMGSADIHISPDGKFLYCSNRGESNSITIFKIDATTGRLQFVNNSSCLGEAPRNFNFDPSGNFLLVANQKSDAINIFKVDKQTGLIINTGKLIEVGNPVCLKWITQ</sequence>
<evidence type="ECO:0000256" key="1">
    <source>
        <dbReference type="ARBA" id="ARBA00005564"/>
    </source>
</evidence>
<keyword evidence="3" id="KW-0732">Signal</keyword>
<dbReference type="InterPro" id="IPR015943">
    <property type="entry name" value="WD40/YVTN_repeat-like_dom_sf"/>
</dbReference>
<comment type="similarity">
    <text evidence="1">Belongs to the cycloisomerase 2 family.</text>
</comment>
<dbReference type="InterPro" id="IPR011048">
    <property type="entry name" value="Haem_d1_sf"/>
</dbReference>
<dbReference type="Proteomes" id="UP001595907">
    <property type="component" value="Unassembled WGS sequence"/>
</dbReference>
<dbReference type="Pfam" id="PF10282">
    <property type="entry name" value="Lactonase"/>
    <property type="match status" value="1"/>
</dbReference>
<comment type="caution">
    <text evidence="4">The sequence shown here is derived from an EMBL/GenBank/DDBJ whole genome shotgun (WGS) entry which is preliminary data.</text>
</comment>
<dbReference type="RefSeq" id="WP_379707619.1">
    <property type="nucleotide sequence ID" value="NZ_JBHSCZ010000001.1"/>
</dbReference>
<proteinExistence type="inferred from homology"/>
<keyword evidence="2" id="KW-0119">Carbohydrate metabolism</keyword>
<protein>
    <submittedName>
        <fullName evidence="4">Lactonase family protein</fullName>
    </submittedName>
</protein>
<evidence type="ECO:0000313" key="5">
    <source>
        <dbReference type="Proteomes" id="UP001595907"/>
    </source>
</evidence>
<accession>A0ABV8QPQ9</accession>
<feature type="chain" id="PRO_5046752506" evidence="3">
    <location>
        <begin position="17"/>
        <end position="369"/>
    </location>
</feature>
<name>A0ABV8QPQ9_9BACT</name>
<evidence type="ECO:0000256" key="2">
    <source>
        <dbReference type="ARBA" id="ARBA00022526"/>
    </source>
</evidence>
<dbReference type="InterPro" id="IPR019405">
    <property type="entry name" value="Lactonase_7-beta_prop"/>
</dbReference>
<dbReference type="InterPro" id="IPR050282">
    <property type="entry name" value="Cycloisomerase_2"/>
</dbReference>
<keyword evidence="2" id="KW-0313">Glucose metabolism</keyword>